<reference evidence="1 2" key="1">
    <citation type="submission" date="2020-08" db="EMBL/GenBank/DDBJ databases">
        <authorList>
            <person name="Hejnol A."/>
        </authorList>
    </citation>
    <scope>NUCLEOTIDE SEQUENCE [LARGE SCALE GENOMIC DNA]</scope>
</reference>
<organism evidence="1 2">
    <name type="scientific">Dimorphilus gyrociliatus</name>
    <dbReference type="NCBI Taxonomy" id="2664684"/>
    <lineage>
        <taxon>Eukaryota</taxon>
        <taxon>Metazoa</taxon>
        <taxon>Spiralia</taxon>
        <taxon>Lophotrochozoa</taxon>
        <taxon>Annelida</taxon>
        <taxon>Polychaeta</taxon>
        <taxon>Polychaeta incertae sedis</taxon>
        <taxon>Dinophilidae</taxon>
        <taxon>Dimorphilus</taxon>
    </lineage>
</organism>
<protein>
    <submittedName>
        <fullName evidence="1">Uncharacterized protein</fullName>
    </submittedName>
</protein>
<dbReference type="Proteomes" id="UP000549394">
    <property type="component" value="Unassembled WGS sequence"/>
</dbReference>
<dbReference type="EMBL" id="CAJFCJ010000026">
    <property type="protein sequence ID" value="CAD5125414.1"/>
    <property type="molecule type" value="Genomic_DNA"/>
</dbReference>
<proteinExistence type="predicted"/>
<dbReference type="AlphaFoldDB" id="A0A7I8WBB1"/>
<comment type="caution">
    <text evidence="1">The sequence shown here is derived from an EMBL/GenBank/DDBJ whole genome shotgun (WGS) entry which is preliminary data.</text>
</comment>
<keyword evidence="2" id="KW-1185">Reference proteome</keyword>
<evidence type="ECO:0000313" key="2">
    <source>
        <dbReference type="Proteomes" id="UP000549394"/>
    </source>
</evidence>
<gene>
    <name evidence="1" type="ORF">DGYR_LOCUS12791</name>
</gene>
<accession>A0A7I8WBB1</accession>
<name>A0A7I8WBB1_9ANNE</name>
<evidence type="ECO:0000313" key="1">
    <source>
        <dbReference type="EMBL" id="CAD5125414.1"/>
    </source>
</evidence>
<sequence>MAVRSRQMVDEQEFKDGGIKIPQLQNKRVGLVIGNDYYSLLHPTDSKNLHNGMTLIRNKLGWFCYGGKKNAKLNVNCNMAIKNPKSKEMKISIEDEILSKRFENKTIIEDEKIVAPLLINEVTNGTLKEFCPRKTAENRLLQQLKAFKKNPDLEKEYDERIYE</sequence>